<reference evidence="9" key="1">
    <citation type="submission" date="2020-12" db="EMBL/GenBank/DDBJ databases">
        <title>Bacterial taxonomy.</title>
        <authorList>
            <person name="Pan X."/>
        </authorList>
    </citation>
    <scope>NUCLEOTIDE SEQUENCE</scope>
    <source>
        <strain evidence="9">M0105</strain>
    </source>
</reference>
<dbReference type="Pfam" id="PF03176">
    <property type="entry name" value="MMPL"/>
    <property type="match status" value="1"/>
</dbReference>
<dbReference type="EMBL" id="JAEHHL010000012">
    <property type="protein sequence ID" value="MBK0400874.1"/>
    <property type="molecule type" value="Genomic_DNA"/>
</dbReference>
<evidence type="ECO:0000256" key="6">
    <source>
        <dbReference type="SAM" id="Phobius"/>
    </source>
</evidence>
<feature type="signal peptide" evidence="7">
    <location>
        <begin position="1"/>
        <end position="19"/>
    </location>
</feature>
<dbReference type="GO" id="GO:0005886">
    <property type="term" value="C:plasma membrane"/>
    <property type="evidence" value="ECO:0007669"/>
    <property type="project" value="UniProtKB-SubCell"/>
</dbReference>
<evidence type="ECO:0000256" key="5">
    <source>
        <dbReference type="ARBA" id="ARBA00023136"/>
    </source>
</evidence>
<feature type="transmembrane region" description="Helical" evidence="6">
    <location>
        <begin position="685"/>
        <end position="705"/>
    </location>
</feature>
<dbReference type="SUPFAM" id="SSF82866">
    <property type="entry name" value="Multidrug efflux transporter AcrB transmembrane domain"/>
    <property type="match status" value="2"/>
</dbReference>
<keyword evidence="7" id="KW-0732">Signal</keyword>
<dbReference type="InterPro" id="IPR050545">
    <property type="entry name" value="Mycobact_MmpL"/>
</dbReference>
<sequence length="737" mass="76181">MRLLLAFTFAVGLMAAAVAAIEIDTDARALVGDNGAIASALDTVEGRSMLLAIIDDDRESRSTVAREVVDALGGEPMVAHASTGIITPPSGLADWLWRERFTLSPPPSSAFTTDAMARELIAGKSELTSFGGAGLAHYYLLDPTGSFRRLIEALVFAASGGLPMIDGVLQSLDDTAALVTIQLSPMPFDVDAQLALDWSIVEQVEMAGAEAIIVGPRSIAAAISAGIEDSSKTVAVLGGALLLIWLVAVLRSATSILRVFLPLAIGFAAAAMTVQAAFGTVHVIALGFGGALMGLAIDYPLHLLSHARTSGGVEGARRLVLLGASTTAIAFLSLLGSGIPAIGQVGLFVSTGLGGAALAAVAIGIEGEQRHAWNRLAVPTFPPVRWKLALLAATGLVSGAVIAASPGPGARGLLELPTPVMASIYALDRMMDLPSGRYRIDVTAPTLDHLLAQQRRLTQRLGEARAEGALGRFAMLADKLPADAGTVFPNVEAFASRASEALRQAGLRESFQGDIVEAYRHALDRPALGPAEVAPLVEPLAPSGAIRIEGAALVGSVRLWEVENADRIEAAVQGLEGVSFIDERAALSARLEHLAGRITVCFLAGIAACAVVLVLALRRVRPVAEVMASCLAAAAVTAAFVTIIGGGLGVFTLVALALVVGIGIDYGIFLTLSEGPEASAAAMRSVGMCASTTLIAFLVMAFFGSDMLRDIGMTVSLGVAATALASFLRQEWGFARH</sequence>
<keyword evidence="4 6" id="KW-1133">Transmembrane helix</keyword>
<evidence type="ECO:0000259" key="8">
    <source>
        <dbReference type="Pfam" id="PF03176"/>
    </source>
</evidence>
<keyword evidence="10" id="KW-1185">Reference proteome</keyword>
<dbReference type="InterPro" id="IPR004869">
    <property type="entry name" value="MMPL_dom"/>
</dbReference>
<feature type="transmembrane region" description="Helical" evidence="6">
    <location>
        <begin position="319"/>
        <end position="339"/>
    </location>
</feature>
<feature type="transmembrane region" description="Helical" evidence="6">
    <location>
        <begin position="284"/>
        <end position="307"/>
    </location>
</feature>
<name>A0A8J7M9M0_9RHOB</name>
<keyword evidence="3 6" id="KW-0812">Transmembrane</keyword>
<gene>
    <name evidence="9" type="ORF">H0I76_16865</name>
</gene>
<feature type="transmembrane region" description="Helical" evidence="6">
    <location>
        <begin position="623"/>
        <end position="644"/>
    </location>
</feature>
<evidence type="ECO:0000256" key="4">
    <source>
        <dbReference type="ARBA" id="ARBA00022989"/>
    </source>
</evidence>
<keyword evidence="5 6" id="KW-0472">Membrane</keyword>
<dbReference type="Gene3D" id="1.20.1640.10">
    <property type="entry name" value="Multidrug efflux transporter AcrB transmembrane domain"/>
    <property type="match status" value="1"/>
</dbReference>
<evidence type="ECO:0000256" key="2">
    <source>
        <dbReference type="ARBA" id="ARBA00022475"/>
    </source>
</evidence>
<dbReference type="AlphaFoldDB" id="A0A8J7M9M0"/>
<proteinExistence type="predicted"/>
<comment type="subcellular location">
    <subcellularLocation>
        <location evidence="1">Cell membrane</location>
        <topology evidence="1">Multi-pass membrane protein</topology>
    </subcellularLocation>
</comment>
<protein>
    <submittedName>
        <fullName evidence="9">MMPL family transporter</fullName>
    </submittedName>
</protein>
<dbReference type="Proteomes" id="UP000655420">
    <property type="component" value="Unassembled WGS sequence"/>
</dbReference>
<evidence type="ECO:0000256" key="3">
    <source>
        <dbReference type="ARBA" id="ARBA00022692"/>
    </source>
</evidence>
<organism evidence="9 10">
    <name type="scientific">Thermohalobaculum xanthum</name>
    <dbReference type="NCBI Taxonomy" id="2753746"/>
    <lineage>
        <taxon>Bacteria</taxon>
        <taxon>Pseudomonadati</taxon>
        <taxon>Pseudomonadota</taxon>
        <taxon>Alphaproteobacteria</taxon>
        <taxon>Rhodobacterales</taxon>
        <taxon>Paracoccaceae</taxon>
        <taxon>Thermohalobaculum</taxon>
    </lineage>
</organism>
<feature type="transmembrane region" description="Helical" evidence="6">
    <location>
        <begin position="711"/>
        <end position="728"/>
    </location>
</feature>
<feature type="transmembrane region" description="Helical" evidence="6">
    <location>
        <begin position="345"/>
        <end position="365"/>
    </location>
</feature>
<evidence type="ECO:0000313" key="10">
    <source>
        <dbReference type="Proteomes" id="UP000655420"/>
    </source>
</evidence>
<accession>A0A8J7M9M0</accession>
<evidence type="ECO:0000256" key="1">
    <source>
        <dbReference type="ARBA" id="ARBA00004651"/>
    </source>
</evidence>
<dbReference type="PANTHER" id="PTHR33406">
    <property type="entry name" value="MEMBRANE PROTEIN MJ1562-RELATED"/>
    <property type="match status" value="1"/>
</dbReference>
<evidence type="ECO:0000313" key="9">
    <source>
        <dbReference type="EMBL" id="MBK0400874.1"/>
    </source>
</evidence>
<feature type="transmembrane region" description="Helical" evidence="6">
    <location>
        <begin position="233"/>
        <end position="250"/>
    </location>
</feature>
<keyword evidence="2" id="KW-1003">Cell membrane</keyword>
<feature type="transmembrane region" description="Helical" evidence="6">
    <location>
        <begin position="386"/>
        <end position="404"/>
    </location>
</feature>
<comment type="caution">
    <text evidence="9">The sequence shown here is derived from an EMBL/GenBank/DDBJ whole genome shotgun (WGS) entry which is preliminary data.</text>
</comment>
<feature type="transmembrane region" description="Helical" evidence="6">
    <location>
        <begin position="594"/>
        <end position="616"/>
    </location>
</feature>
<feature type="transmembrane region" description="Helical" evidence="6">
    <location>
        <begin position="650"/>
        <end position="673"/>
    </location>
</feature>
<dbReference type="RefSeq" id="WP_200612631.1">
    <property type="nucleotide sequence ID" value="NZ_JAEHHL010000012.1"/>
</dbReference>
<evidence type="ECO:0000256" key="7">
    <source>
        <dbReference type="SAM" id="SignalP"/>
    </source>
</evidence>
<feature type="domain" description="Membrane transport protein MMPL" evidence="8">
    <location>
        <begin position="165"/>
        <end position="362"/>
    </location>
</feature>
<dbReference type="PANTHER" id="PTHR33406:SF13">
    <property type="entry name" value="MEMBRANE PROTEIN YDFJ"/>
    <property type="match status" value="1"/>
</dbReference>
<feature type="transmembrane region" description="Helical" evidence="6">
    <location>
        <begin position="257"/>
        <end position="278"/>
    </location>
</feature>
<feature type="chain" id="PRO_5035282210" evidence="7">
    <location>
        <begin position="20"/>
        <end position="737"/>
    </location>
</feature>